<dbReference type="Proteomes" id="UP000078340">
    <property type="component" value="Unassembled WGS sequence"/>
</dbReference>
<evidence type="ECO:0000313" key="2">
    <source>
        <dbReference type="EMBL" id="OAQ82592.1"/>
    </source>
</evidence>
<proteinExistence type="predicted"/>
<dbReference type="InterPro" id="IPR011009">
    <property type="entry name" value="Kinase-like_dom_sf"/>
</dbReference>
<accession>A0A179GXT2</accession>
<dbReference type="OMA" id="YMEYVNG"/>
<dbReference type="KEGG" id="plj:28890517"/>
<protein>
    <submittedName>
        <fullName evidence="2">Phosphotransferase family protein</fullName>
    </submittedName>
</protein>
<sequence>MEPSPVIISPECLPSGSSVTFRDSGYFSRNGHDANLPSPSEVLAASAAQHPPFDDKYSRALVWFRDLGLLVKYGWPPKVTVAEGQCLWALRRNVPRVPVPEIYGWVEQEGRVFLFMELVNGVMLEERLSSLTHEERSGICESLRSMLTELHRLRQEPGNAFVGDISRGPLGDIVFTNGSLPRGGPFTSVKEFHDWLSAMIKWGKEQHWPGVDPADIPDPYRQRLPDESSIVFTHADLHPTNIMISRESPCQIVAIVDWQQSGWYPDYWEFCKAEFAVHYWSEWAQEYVPRFLKEPSCVETFLDYARAYGY</sequence>
<reference evidence="2 3" key="1">
    <citation type="submission" date="2016-02" db="EMBL/GenBank/DDBJ databases">
        <title>Biosynthesis of antibiotic leucinostatins and their inhibition on Phytophthora in bio-control Purpureocillium lilacinum.</title>
        <authorList>
            <person name="Wang G."/>
            <person name="Liu Z."/>
            <person name="Lin R."/>
            <person name="Li E."/>
            <person name="Mao Z."/>
            <person name="Ling J."/>
            <person name="Yin W."/>
            <person name="Xie B."/>
        </authorList>
    </citation>
    <scope>NUCLEOTIDE SEQUENCE [LARGE SCALE GENOMIC DNA]</scope>
    <source>
        <strain evidence="2">PLFJ-1</strain>
    </source>
</reference>
<comment type="caution">
    <text evidence="2">The sequence shown here is derived from an EMBL/GenBank/DDBJ whole genome shotgun (WGS) entry which is preliminary data.</text>
</comment>
<dbReference type="PANTHER" id="PTHR21310:SF54">
    <property type="entry name" value="AMINOGLYCOSIDE PHOSPHOTRANSFERASE DOMAIN-CONTAINING PROTEIN"/>
    <property type="match status" value="1"/>
</dbReference>
<dbReference type="AlphaFoldDB" id="A0A179GXT2"/>
<feature type="domain" description="Aminoglycoside phosphotransferase" evidence="1">
    <location>
        <begin position="82"/>
        <end position="292"/>
    </location>
</feature>
<evidence type="ECO:0000313" key="3">
    <source>
        <dbReference type="Proteomes" id="UP000078340"/>
    </source>
</evidence>
<dbReference type="InterPro" id="IPR002575">
    <property type="entry name" value="Aminoglycoside_PTrfase"/>
</dbReference>
<name>A0A179GXT2_PURLI</name>
<gene>
    <name evidence="2" type="ORF">VFPFJ_08395</name>
</gene>
<keyword evidence="2" id="KW-0808">Transferase</keyword>
<evidence type="ECO:0000259" key="1">
    <source>
        <dbReference type="Pfam" id="PF01636"/>
    </source>
</evidence>
<dbReference type="Pfam" id="PF01636">
    <property type="entry name" value="APH"/>
    <property type="match status" value="1"/>
</dbReference>
<dbReference type="GO" id="GO:0016740">
    <property type="term" value="F:transferase activity"/>
    <property type="evidence" value="ECO:0007669"/>
    <property type="project" value="UniProtKB-KW"/>
</dbReference>
<dbReference type="EMBL" id="LSBI01000008">
    <property type="protein sequence ID" value="OAQ82592.1"/>
    <property type="molecule type" value="Genomic_DNA"/>
</dbReference>
<organism evidence="2 3">
    <name type="scientific">Purpureocillium lilacinum</name>
    <name type="common">Paecilomyces lilacinus</name>
    <dbReference type="NCBI Taxonomy" id="33203"/>
    <lineage>
        <taxon>Eukaryota</taxon>
        <taxon>Fungi</taxon>
        <taxon>Dikarya</taxon>
        <taxon>Ascomycota</taxon>
        <taxon>Pezizomycotina</taxon>
        <taxon>Sordariomycetes</taxon>
        <taxon>Hypocreomycetidae</taxon>
        <taxon>Hypocreales</taxon>
        <taxon>Ophiocordycipitaceae</taxon>
        <taxon>Purpureocillium</taxon>
    </lineage>
</organism>
<dbReference type="PANTHER" id="PTHR21310">
    <property type="entry name" value="AMINOGLYCOSIDE PHOSPHOTRANSFERASE-RELATED-RELATED"/>
    <property type="match status" value="1"/>
</dbReference>
<dbReference type="GeneID" id="28890517"/>
<dbReference type="Gene3D" id="3.90.1200.10">
    <property type="match status" value="1"/>
</dbReference>
<dbReference type="STRING" id="33203.A0A179GXT2"/>
<dbReference type="InterPro" id="IPR051678">
    <property type="entry name" value="AGP_Transferase"/>
</dbReference>
<dbReference type="SUPFAM" id="SSF56112">
    <property type="entry name" value="Protein kinase-like (PK-like)"/>
    <property type="match status" value="1"/>
</dbReference>